<evidence type="ECO:0000256" key="5">
    <source>
        <dbReference type="ARBA" id="ARBA00023180"/>
    </source>
</evidence>
<organism evidence="8 9">
    <name type="scientific">Diabrotica balteata</name>
    <name type="common">Banded cucumber beetle</name>
    <dbReference type="NCBI Taxonomy" id="107213"/>
    <lineage>
        <taxon>Eukaryota</taxon>
        <taxon>Metazoa</taxon>
        <taxon>Ecdysozoa</taxon>
        <taxon>Arthropoda</taxon>
        <taxon>Hexapoda</taxon>
        <taxon>Insecta</taxon>
        <taxon>Pterygota</taxon>
        <taxon>Neoptera</taxon>
        <taxon>Endopterygota</taxon>
        <taxon>Coleoptera</taxon>
        <taxon>Polyphaga</taxon>
        <taxon>Cucujiformia</taxon>
        <taxon>Chrysomeloidea</taxon>
        <taxon>Chrysomelidae</taxon>
        <taxon>Galerucinae</taxon>
        <taxon>Diabroticina</taxon>
        <taxon>Diabroticites</taxon>
        <taxon>Diabrotica</taxon>
    </lineage>
</organism>
<evidence type="ECO:0000256" key="1">
    <source>
        <dbReference type="ARBA" id="ARBA00005964"/>
    </source>
</evidence>
<sequence>MEKQYKDNSCESQLSQLYRGHGEKITNKQSLEELRAGPDKSLPVFFWIHGGAFVVGNGSISSFNPKFLIDYDIIIVTINYRLGPFGFLTTLDENIPGNLGLKDQLLALKWTHDHIIQFGGDPKKITVGGESAGSMSAGFHLISKAARGLISGIIQQSGSSLSSVFYPTNDRELAFEFGKSLNSSFTSTESSDLLELLQEASYSDLMTLSNKFTSGRGVGFMDALTFKPVIENDNDDAFITEPMHDDVLEGHFNLVPILIGFNSEESLMFLEGVPHGTELWYLWDGIKYGPINENFRKPVLKWWTNFIKYQNPTPESDGELQNVIWPEVQPDAVKYLDINSQFTVKENPRHYYDVKNLLDLYIRPPYITY</sequence>
<evidence type="ECO:0000256" key="3">
    <source>
        <dbReference type="ARBA" id="ARBA00022801"/>
    </source>
</evidence>
<dbReference type="EMBL" id="OU898283">
    <property type="protein sequence ID" value="CAG9839709.1"/>
    <property type="molecule type" value="Genomic_DNA"/>
</dbReference>
<gene>
    <name evidence="8" type="ORF">DIABBA_LOCUS12447</name>
</gene>
<dbReference type="Pfam" id="PF00135">
    <property type="entry name" value="COesterase"/>
    <property type="match status" value="2"/>
</dbReference>
<dbReference type="InterPro" id="IPR002018">
    <property type="entry name" value="CarbesteraseB"/>
</dbReference>
<keyword evidence="5" id="KW-0325">Glycoprotein</keyword>
<proteinExistence type="inferred from homology"/>
<dbReference type="SUPFAM" id="SSF53474">
    <property type="entry name" value="alpha/beta-Hydrolases"/>
    <property type="match status" value="1"/>
</dbReference>
<keyword evidence="3 6" id="KW-0378">Hydrolase</keyword>
<evidence type="ECO:0000256" key="6">
    <source>
        <dbReference type="RuleBase" id="RU361235"/>
    </source>
</evidence>
<dbReference type="Gene3D" id="3.40.50.1820">
    <property type="entry name" value="alpha/beta hydrolase"/>
    <property type="match status" value="2"/>
</dbReference>
<evidence type="ECO:0000256" key="2">
    <source>
        <dbReference type="ARBA" id="ARBA00022487"/>
    </source>
</evidence>
<dbReference type="EC" id="3.1.1.-" evidence="6"/>
<dbReference type="PANTHER" id="PTHR43142:SF1">
    <property type="entry name" value="CARBOXYLIC ESTER HYDROLASE"/>
    <property type="match status" value="1"/>
</dbReference>
<accession>A0A9N9TBR6</accession>
<dbReference type="PROSITE" id="PS00122">
    <property type="entry name" value="CARBOXYLESTERASE_B_1"/>
    <property type="match status" value="1"/>
</dbReference>
<feature type="domain" description="Carboxylesterase type B" evidence="7">
    <location>
        <begin position="39"/>
        <end position="271"/>
    </location>
</feature>
<keyword evidence="9" id="KW-1185">Reference proteome</keyword>
<dbReference type="OrthoDB" id="408631at2759"/>
<keyword evidence="4" id="KW-1015">Disulfide bond</keyword>
<evidence type="ECO:0000313" key="8">
    <source>
        <dbReference type="EMBL" id="CAG9839709.1"/>
    </source>
</evidence>
<evidence type="ECO:0000256" key="4">
    <source>
        <dbReference type="ARBA" id="ARBA00023157"/>
    </source>
</evidence>
<dbReference type="AlphaFoldDB" id="A0A9N9TBR6"/>
<keyword evidence="2" id="KW-0719">Serine esterase</keyword>
<evidence type="ECO:0000313" key="9">
    <source>
        <dbReference type="Proteomes" id="UP001153709"/>
    </source>
</evidence>
<dbReference type="Proteomes" id="UP001153709">
    <property type="component" value="Chromosome 8"/>
</dbReference>
<name>A0A9N9TBR6_DIABA</name>
<evidence type="ECO:0000259" key="7">
    <source>
        <dbReference type="Pfam" id="PF00135"/>
    </source>
</evidence>
<reference evidence="8" key="1">
    <citation type="submission" date="2022-01" db="EMBL/GenBank/DDBJ databases">
        <authorList>
            <person name="King R."/>
        </authorList>
    </citation>
    <scope>NUCLEOTIDE SEQUENCE</scope>
</reference>
<comment type="similarity">
    <text evidence="1 6">Belongs to the type-B carboxylesterase/lipase family.</text>
</comment>
<dbReference type="InterPro" id="IPR029058">
    <property type="entry name" value="AB_hydrolase_fold"/>
</dbReference>
<dbReference type="PANTHER" id="PTHR43142">
    <property type="entry name" value="CARBOXYLIC ESTER HYDROLASE"/>
    <property type="match status" value="1"/>
</dbReference>
<dbReference type="InterPro" id="IPR019826">
    <property type="entry name" value="Carboxylesterase_B_AS"/>
</dbReference>
<feature type="domain" description="Carboxylesterase type B" evidence="7">
    <location>
        <begin position="272"/>
        <end position="349"/>
    </location>
</feature>
<dbReference type="GO" id="GO:0052689">
    <property type="term" value="F:carboxylic ester hydrolase activity"/>
    <property type="evidence" value="ECO:0007669"/>
    <property type="project" value="UniProtKB-KW"/>
</dbReference>
<protein>
    <recommendedName>
        <fullName evidence="6">Carboxylic ester hydrolase</fullName>
        <ecNumber evidence="6">3.1.1.-</ecNumber>
    </recommendedName>
</protein>